<keyword evidence="2" id="KW-0378">Hydrolase</keyword>
<evidence type="ECO:0000256" key="1">
    <source>
        <dbReference type="ARBA" id="ARBA00006763"/>
    </source>
</evidence>
<dbReference type="Gene3D" id="3.40.50.450">
    <property type="match status" value="1"/>
</dbReference>
<dbReference type="GO" id="GO:0009691">
    <property type="term" value="P:cytokinin biosynthetic process"/>
    <property type="evidence" value="ECO:0007669"/>
    <property type="project" value="UniProtKB-UniRule"/>
</dbReference>
<dbReference type="EC" id="3.2.2.n1" evidence="2"/>
<dbReference type="EMBL" id="JACHJH010000001">
    <property type="protein sequence ID" value="MBB4891574.1"/>
    <property type="molecule type" value="Genomic_DNA"/>
</dbReference>
<organism evidence="3 4">
    <name type="scientific">Streptomyces olivoverticillatus</name>
    <dbReference type="NCBI Taxonomy" id="66427"/>
    <lineage>
        <taxon>Bacteria</taxon>
        <taxon>Bacillati</taxon>
        <taxon>Actinomycetota</taxon>
        <taxon>Actinomycetes</taxon>
        <taxon>Kitasatosporales</taxon>
        <taxon>Streptomycetaceae</taxon>
        <taxon>Streptomyces</taxon>
    </lineage>
</organism>
<dbReference type="AlphaFoldDB" id="A0A7W7PIY1"/>
<comment type="catalytic activity">
    <reaction evidence="2">
        <text>9-ribosyl-trans-zeatin 5'-phosphate + H2O = trans-zeatin + D-ribose 5-phosphate</text>
        <dbReference type="Rhea" id="RHEA:48564"/>
        <dbReference type="ChEBI" id="CHEBI:15377"/>
        <dbReference type="ChEBI" id="CHEBI:16522"/>
        <dbReference type="ChEBI" id="CHEBI:78346"/>
        <dbReference type="ChEBI" id="CHEBI:87947"/>
        <dbReference type="EC" id="3.2.2.n1"/>
    </reaction>
</comment>
<accession>A0A7W7PIY1</accession>
<comment type="caution">
    <text evidence="3">The sequence shown here is derived from an EMBL/GenBank/DDBJ whole genome shotgun (WGS) entry which is preliminary data.</text>
</comment>
<sequence>MRVTIYAGSSSGNRPAFAHEAAAFARQLARSGADIVYGGGSVGLMGVVADAALEAGGKVIGVIPTSLADAEVAHTSLTELHVVDTMQERKQLMESLGDCFVAMPGGVGTLEETFEVWAALVLGHHSKPVTVLNTENYWSRLLSLAAKAAHYGFMTPLESASLVPVQDAGELLALMDTWTPPRPRWQRPAAADALMVTG</sequence>
<evidence type="ECO:0000313" key="4">
    <source>
        <dbReference type="Proteomes" id="UP000556084"/>
    </source>
</evidence>
<dbReference type="InterPro" id="IPR005269">
    <property type="entry name" value="LOG"/>
</dbReference>
<reference evidence="3 4" key="1">
    <citation type="submission" date="2020-08" db="EMBL/GenBank/DDBJ databases">
        <title>Genomic Encyclopedia of Type Strains, Phase III (KMG-III): the genomes of soil and plant-associated and newly described type strains.</title>
        <authorList>
            <person name="Whitman W."/>
        </authorList>
    </citation>
    <scope>NUCLEOTIDE SEQUENCE [LARGE SCALE GENOMIC DNA]</scope>
    <source>
        <strain evidence="3 4">CECT 3266</strain>
    </source>
</reference>
<protein>
    <recommendedName>
        <fullName evidence="2">Cytokinin riboside 5'-monophosphate phosphoribohydrolase</fullName>
        <ecNumber evidence="2">3.2.2.n1</ecNumber>
    </recommendedName>
</protein>
<dbReference type="RefSeq" id="WP_184346131.1">
    <property type="nucleotide sequence ID" value="NZ_JACHJH010000001.1"/>
</dbReference>
<dbReference type="SUPFAM" id="SSF102405">
    <property type="entry name" value="MCP/YpsA-like"/>
    <property type="match status" value="1"/>
</dbReference>
<keyword evidence="4" id="KW-1185">Reference proteome</keyword>
<name>A0A7W7PIY1_9ACTN</name>
<keyword evidence="2" id="KW-0203">Cytokinin biosynthesis</keyword>
<dbReference type="InterPro" id="IPR031100">
    <property type="entry name" value="LOG_fam"/>
</dbReference>
<dbReference type="Pfam" id="PF03641">
    <property type="entry name" value="Lysine_decarbox"/>
    <property type="match status" value="1"/>
</dbReference>
<comment type="similarity">
    <text evidence="1 2">Belongs to the LOG family.</text>
</comment>
<proteinExistence type="inferred from homology"/>
<evidence type="ECO:0000256" key="2">
    <source>
        <dbReference type="RuleBase" id="RU363015"/>
    </source>
</evidence>
<dbReference type="PANTHER" id="PTHR31223">
    <property type="entry name" value="LOG FAMILY PROTEIN YJL055W"/>
    <property type="match status" value="1"/>
</dbReference>
<gene>
    <name evidence="3" type="ORF">FHS39_000574</name>
</gene>
<comment type="catalytic activity">
    <reaction evidence="2">
        <text>N(6)-(dimethylallyl)adenosine 5'-phosphate + H2O = N(6)-dimethylallyladenine + D-ribose 5-phosphate</text>
        <dbReference type="Rhea" id="RHEA:48560"/>
        <dbReference type="ChEBI" id="CHEBI:15377"/>
        <dbReference type="ChEBI" id="CHEBI:17660"/>
        <dbReference type="ChEBI" id="CHEBI:57526"/>
        <dbReference type="ChEBI" id="CHEBI:78346"/>
        <dbReference type="EC" id="3.2.2.n1"/>
    </reaction>
</comment>
<dbReference type="Proteomes" id="UP000556084">
    <property type="component" value="Unassembled WGS sequence"/>
</dbReference>
<dbReference type="NCBIfam" id="TIGR00730">
    <property type="entry name" value="Rossman fold protein, TIGR00730 family"/>
    <property type="match status" value="1"/>
</dbReference>
<dbReference type="GO" id="GO:0005829">
    <property type="term" value="C:cytosol"/>
    <property type="evidence" value="ECO:0007669"/>
    <property type="project" value="TreeGrafter"/>
</dbReference>
<dbReference type="PANTHER" id="PTHR31223:SF70">
    <property type="entry name" value="LOG FAMILY PROTEIN YJL055W"/>
    <property type="match status" value="1"/>
</dbReference>
<dbReference type="GO" id="GO:0016799">
    <property type="term" value="F:hydrolase activity, hydrolyzing N-glycosyl compounds"/>
    <property type="evidence" value="ECO:0007669"/>
    <property type="project" value="TreeGrafter"/>
</dbReference>
<evidence type="ECO:0000313" key="3">
    <source>
        <dbReference type="EMBL" id="MBB4891574.1"/>
    </source>
</evidence>